<organism evidence="1 2">
    <name type="scientific">Candidatus Wildermuthbacteria bacterium RIFCSPHIGHO2_02_FULL_47_17</name>
    <dbReference type="NCBI Taxonomy" id="1802452"/>
    <lineage>
        <taxon>Bacteria</taxon>
        <taxon>Candidatus Wildermuthiibacteriota</taxon>
    </lineage>
</organism>
<proteinExistence type="predicted"/>
<sequence>MSKLNIINFNLLKIMSNTYVSYSTHPINKFGAFTLIAAVITMAIPFTLIPAPQSNTAQAANLFVDISATPSSGPAPLNNVDLTATVSGTAAGPITYKFDCTADGIYDQSITTESQTFTAADLCNYSNPGSYTAKVQVERENLTFEGTTAILALSSADLFVDLSADPSSGPAPLNNVDLTAIVSGTATGNVTYKFDCTSDGSFEKVITTPSTTFTAADLCGYSSPGSFTATVQVERGGLAFQGTTAILVTNPPTVTVSLVADPSSGVEPLNGVDLTANVSGTATGPIIYKFDCTSDGTFDNTTTTNSNPFTATDLCNYSVAGIFTAKVEIIRGGISAQSTTQVQVTEAAKTLHVSISAEPSSGHAPLTDVDLKATVSGTATGLITYKFDCAADGSPELQITTSNTSFTATDLCDYEQTGVFTTRISVERGGLMITGSGNVVVGEPATLALAVSANPSFGQGSLNGVDITAFVSGSAIGPITYAFDCTADGVFEQIVELNTTSFTAVDLCSYSSPAVYTIKAGAKRGGAKVIGTTNVIVSP</sequence>
<reference evidence="1 2" key="1">
    <citation type="journal article" date="2016" name="Nat. Commun.">
        <title>Thousands of microbial genomes shed light on interconnected biogeochemical processes in an aquifer system.</title>
        <authorList>
            <person name="Anantharaman K."/>
            <person name="Brown C.T."/>
            <person name="Hug L.A."/>
            <person name="Sharon I."/>
            <person name="Castelle C.J."/>
            <person name="Probst A.J."/>
            <person name="Thomas B.C."/>
            <person name="Singh A."/>
            <person name="Wilkins M.J."/>
            <person name="Karaoz U."/>
            <person name="Brodie E.L."/>
            <person name="Williams K.H."/>
            <person name="Hubbard S.S."/>
            <person name="Banfield J.F."/>
        </authorList>
    </citation>
    <scope>NUCLEOTIDE SEQUENCE [LARGE SCALE GENOMIC DNA]</scope>
</reference>
<dbReference type="AlphaFoldDB" id="A0A1G2R7A9"/>
<accession>A0A1G2R7A9</accession>
<evidence type="ECO:0000313" key="1">
    <source>
        <dbReference type="EMBL" id="OHA67981.1"/>
    </source>
</evidence>
<gene>
    <name evidence="1" type="ORF">A3D59_02485</name>
</gene>
<protein>
    <recommendedName>
        <fullName evidence="3">PKD domain-containing protein</fullName>
    </recommendedName>
</protein>
<dbReference type="EMBL" id="MHTX01000029">
    <property type="protein sequence ID" value="OHA67981.1"/>
    <property type="molecule type" value="Genomic_DNA"/>
</dbReference>
<name>A0A1G2R7A9_9BACT</name>
<evidence type="ECO:0008006" key="3">
    <source>
        <dbReference type="Google" id="ProtNLM"/>
    </source>
</evidence>
<dbReference type="Proteomes" id="UP000179258">
    <property type="component" value="Unassembled WGS sequence"/>
</dbReference>
<evidence type="ECO:0000313" key="2">
    <source>
        <dbReference type="Proteomes" id="UP000179258"/>
    </source>
</evidence>
<comment type="caution">
    <text evidence="1">The sequence shown here is derived from an EMBL/GenBank/DDBJ whole genome shotgun (WGS) entry which is preliminary data.</text>
</comment>